<dbReference type="EMBL" id="JADBGQ010000006">
    <property type="protein sequence ID" value="KAG5393306.1"/>
    <property type="molecule type" value="Genomic_DNA"/>
</dbReference>
<gene>
    <name evidence="1" type="primary">A06g504620.1_BraROA</name>
    <name evidence="1" type="ORF">IGI04_023269</name>
</gene>
<name>A0ABQ7M7K1_BRACM</name>
<evidence type="ECO:0000313" key="2">
    <source>
        <dbReference type="Proteomes" id="UP000823674"/>
    </source>
</evidence>
<dbReference type="Proteomes" id="UP000823674">
    <property type="component" value="Chromosome A06"/>
</dbReference>
<accession>A0ABQ7M7K1</accession>
<comment type="caution">
    <text evidence="1">The sequence shown here is derived from an EMBL/GenBank/DDBJ whole genome shotgun (WGS) entry which is preliminary data.</text>
</comment>
<sequence>MLPPEISGATTCQDIVKLVITINRSLESPETAMQLSLVSPSSCSSRRDEAVDTDHAEIGAQTKPYAPPEVTPTARVSFTRSRRISPPPASATLLRRSSDAAGNFLRCLAAFDTGKLRHCRRQIDFWSKFDQVDFDQRVDLSTDTETNFCMPDCIRLWPTLVDRLSCSLEVSINRPRAVSKHYLELCYVFGLAMSGSMDYWVASHTSLSDSPVAHPSLFPFSGETNKYVIFGRTWCYWTFSSDFIWVLGECNWVYGLLYYMILLVAHRVISFFGHDFEVIQEWICEVSATNPLQAIVPRVYLFCEFVEIAFKLGCGSLRSVDVGVTLGMLPVVANEEKLKEKESERKKDRNHCMLPPEIAGATTCQDIVELVITINRSLESPETAMQQLSFVRLVIHR</sequence>
<organism evidence="1 2">
    <name type="scientific">Brassica rapa subsp. trilocularis</name>
    <dbReference type="NCBI Taxonomy" id="1813537"/>
    <lineage>
        <taxon>Eukaryota</taxon>
        <taxon>Viridiplantae</taxon>
        <taxon>Streptophyta</taxon>
        <taxon>Embryophyta</taxon>
        <taxon>Tracheophyta</taxon>
        <taxon>Spermatophyta</taxon>
        <taxon>Magnoliopsida</taxon>
        <taxon>eudicotyledons</taxon>
        <taxon>Gunneridae</taxon>
        <taxon>Pentapetalae</taxon>
        <taxon>rosids</taxon>
        <taxon>malvids</taxon>
        <taxon>Brassicales</taxon>
        <taxon>Brassicaceae</taxon>
        <taxon>Brassiceae</taxon>
        <taxon>Brassica</taxon>
    </lineage>
</organism>
<proteinExistence type="predicted"/>
<keyword evidence="2" id="KW-1185">Reference proteome</keyword>
<reference evidence="1 2" key="1">
    <citation type="submission" date="2021-03" db="EMBL/GenBank/DDBJ databases">
        <authorList>
            <person name="King G.J."/>
            <person name="Bancroft I."/>
            <person name="Baten A."/>
            <person name="Bloomfield J."/>
            <person name="Borpatragohain P."/>
            <person name="He Z."/>
            <person name="Irish N."/>
            <person name="Irwin J."/>
            <person name="Liu K."/>
            <person name="Mauleon R.P."/>
            <person name="Moore J."/>
            <person name="Morris R."/>
            <person name="Ostergaard L."/>
            <person name="Wang B."/>
            <person name="Wells R."/>
        </authorList>
    </citation>
    <scope>NUCLEOTIDE SEQUENCE [LARGE SCALE GENOMIC DNA]</scope>
    <source>
        <strain evidence="1">R-o-18</strain>
        <tissue evidence="1">Leaf</tissue>
    </source>
</reference>
<protein>
    <submittedName>
        <fullName evidence="1">Uncharacterized protein</fullName>
    </submittedName>
</protein>
<evidence type="ECO:0000313" key="1">
    <source>
        <dbReference type="EMBL" id="KAG5393306.1"/>
    </source>
</evidence>